<dbReference type="RefSeq" id="WP_183386637.1">
    <property type="nucleotide sequence ID" value="NZ_JACHXM010000003.1"/>
</dbReference>
<evidence type="ECO:0000313" key="1">
    <source>
        <dbReference type="EMBL" id="MBB3140229.1"/>
    </source>
</evidence>
<organism evidence="1 2">
    <name type="scientific">Halomonas organivorans</name>
    <dbReference type="NCBI Taxonomy" id="257772"/>
    <lineage>
        <taxon>Bacteria</taxon>
        <taxon>Pseudomonadati</taxon>
        <taxon>Pseudomonadota</taxon>
        <taxon>Gammaproteobacteria</taxon>
        <taxon>Oceanospirillales</taxon>
        <taxon>Halomonadaceae</taxon>
        <taxon>Halomonas</taxon>
    </lineage>
</organism>
<evidence type="ECO:0000313" key="2">
    <source>
        <dbReference type="Proteomes" id="UP000525987"/>
    </source>
</evidence>
<dbReference type="Proteomes" id="UP000525987">
    <property type="component" value="Unassembled WGS sequence"/>
</dbReference>
<sequence>MNKMIRDVSELPEWFDIRPYEQWEDKDPYEAAMSVSDRLWIKDIISSGFVIFDEDTPGCPGNTREAVLEKLSEISSCPYERNVNKLLIEIFHERCKEKGSFDYKGYLSERRREEEQFSTCCAHEVDRILGHKPSVLSEDGISQVTLADMMEWLKENEELVKEIDRTAERLSAKNGWDTDSVRIAIQRHIPVRDSDMGDFLMVDPYPTIPTVIRQIEGHLRSLPGRNNGADRARYSDVRKLFEYRVAAYADLESWSFLTGCTITKKCMASALFGGRYGEVDMMPSKTVGRFIRRVEGGYIDDLTAKSSEMESMHS</sequence>
<keyword evidence="2" id="KW-1185">Reference proteome</keyword>
<accession>A0A7W5BWQ5</accession>
<name>A0A7W5BWQ5_9GAMM</name>
<protein>
    <submittedName>
        <fullName evidence="1">Uncharacterized protein</fullName>
    </submittedName>
</protein>
<dbReference type="AlphaFoldDB" id="A0A7W5BWQ5"/>
<comment type="caution">
    <text evidence="1">The sequence shown here is derived from an EMBL/GenBank/DDBJ whole genome shotgun (WGS) entry which is preliminary data.</text>
</comment>
<dbReference type="EMBL" id="JACHXM010000003">
    <property type="protein sequence ID" value="MBB3140229.1"/>
    <property type="molecule type" value="Genomic_DNA"/>
</dbReference>
<proteinExistence type="predicted"/>
<reference evidence="1 2" key="1">
    <citation type="submission" date="2020-08" db="EMBL/GenBank/DDBJ databases">
        <title>Genomic Encyclopedia of Type Strains, Phase III (KMG-III): the genomes of soil and plant-associated and newly described type strains.</title>
        <authorList>
            <person name="Whitman W."/>
        </authorList>
    </citation>
    <scope>NUCLEOTIDE SEQUENCE [LARGE SCALE GENOMIC DNA]</scope>
    <source>
        <strain evidence="1 2">CECT 5995</strain>
    </source>
</reference>
<gene>
    <name evidence="1" type="ORF">FHR96_001081</name>
</gene>